<dbReference type="GeneID" id="29080416"/>
<evidence type="ECO:0000313" key="2">
    <source>
        <dbReference type="Proteomes" id="UP000202170"/>
    </source>
</evidence>
<sequence length="71" mass="7796">MASTEYGIFNDEGMIAGDFWSEEEAFATLCVRYPDDPNADIGEVCPVCRDMELTPEGCEDCDAPITAPLAW</sequence>
<dbReference type="RefSeq" id="YP_009287620.1">
    <property type="nucleotide sequence ID" value="NC_031074.1"/>
</dbReference>
<keyword evidence="2" id="KW-1185">Reference proteome</keyword>
<name>A0A1B3AYN2_9CAUD</name>
<dbReference type="EMBL" id="KX557272">
    <property type="protein sequence ID" value="AOE43841.1"/>
    <property type="molecule type" value="Genomic_DNA"/>
</dbReference>
<gene>
    <name evidence="1" type="primary">152</name>
    <name evidence="1" type="ORF">SEA_BANTAM_152</name>
</gene>
<dbReference type="Proteomes" id="UP000202170">
    <property type="component" value="Segment"/>
</dbReference>
<protein>
    <submittedName>
        <fullName evidence="1">Uncharacterized protein</fullName>
    </submittedName>
</protein>
<organism evidence="1 2">
    <name type="scientific">Gordonia phage Bantam</name>
    <dbReference type="NCBI Taxonomy" id="1887641"/>
    <lineage>
        <taxon>Viruses</taxon>
        <taxon>Duplodnaviria</taxon>
        <taxon>Heunggongvirae</taxon>
        <taxon>Uroviricota</taxon>
        <taxon>Caudoviricetes</taxon>
        <taxon>Bantamvirus</taxon>
        <taxon>Bantamvirus bantam</taxon>
    </lineage>
</organism>
<accession>A0A1B3AYN2</accession>
<proteinExistence type="predicted"/>
<dbReference type="KEGG" id="vg:29080416"/>
<reference evidence="2" key="1">
    <citation type="submission" date="2016-07" db="EMBL/GenBank/DDBJ databases">
        <authorList>
            <person name="Florea S."/>
            <person name="Webb J.S."/>
            <person name="Jaromczyk J."/>
            <person name="Schardl C.L."/>
        </authorList>
    </citation>
    <scope>NUCLEOTIDE SEQUENCE [LARGE SCALE GENOMIC DNA]</scope>
</reference>
<evidence type="ECO:0000313" key="1">
    <source>
        <dbReference type="EMBL" id="AOE43841.1"/>
    </source>
</evidence>